<dbReference type="OrthoDB" id="4687120at2"/>
<dbReference type="InterPro" id="IPR011094">
    <property type="entry name" value="Uncharacterised_LppY/LpqO"/>
</dbReference>
<keyword evidence="2" id="KW-1185">Reference proteome</keyword>
<dbReference type="eggNOG" id="COG1388">
    <property type="taxonomic scope" value="Bacteria"/>
</dbReference>
<dbReference type="STRING" id="391038.Bphy_5143"/>
<protein>
    <recommendedName>
        <fullName evidence="3">DUF1259 domain-containing protein</fullName>
    </recommendedName>
</protein>
<sequence length="307" mass="32841" precursor="true">MSSLRRLSQVFVISIGICATASQVEAQQQGTVDAGRIEQITGLKGTYSKQEKVFKISKPRNDVKVQVDGLTMPPFMGLTSYAAFKPAQGSQVMMMGDTALFEDEVNPAMSAALDAGLEVTALHNHFFFDQPKVYFMHIGGHGDAAKLAEGVKKVYDRIAEVRSAHADPESAFPGQIANPSSISPAPLEVVFGSKGQTSKGMFKVVVGRTASMQGVTVGNEMGVNTWAAFAGTDDEAVVDGDFAMRESELQAVLKSMRASGINIVAIHQHMTDETPRILFLHYWGKGKAVDLAKGVKAALDAQSASAR</sequence>
<name>B2JM95_PARP8</name>
<dbReference type="KEGG" id="bph:Bphy_5143"/>
<dbReference type="EMBL" id="CP001044">
    <property type="protein sequence ID" value="ACC74230.1"/>
    <property type="molecule type" value="Genomic_DNA"/>
</dbReference>
<proteinExistence type="predicted"/>
<dbReference type="RefSeq" id="WP_012404394.1">
    <property type="nucleotide sequence ID" value="NC_010623.1"/>
</dbReference>
<gene>
    <name evidence="1" type="ordered locus">Bphy_5143</name>
</gene>
<accession>B2JM95</accession>
<evidence type="ECO:0000313" key="1">
    <source>
        <dbReference type="EMBL" id="ACC74230.1"/>
    </source>
</evidence>
<dbReference type="Proteomes" id="UP000001192">
    <property type="component" value="Chromosome 2"/>
</dbReference>
<organism evidence="1 2">
    <name type="scientific">Paraburkholderia phymatum (strain DSM 17167 / CIP 108236 / LMG 21445 / STM815)</name>
    <name type="common">Burkholderia phymatum</name>
    <dbReference type="NCBI Taxonomy" id="391038"/>
    <lineage>
        <taxon>Bacteria</taxon>
        <taxon>Pseudomonadati</taxon>
        <taxon>Pseudomonadota</taxon>
        <taxon>Betaproteobacteria</taxon>
        <taxon>Burkholderiales</taxon>
        <taxon>Burkholderiaceae</taxon>
        <taxon>Paraburkholderia</taxon>
    </lineage>
</organism>
<evidence type="ECO:0000313" key="2">
    <source>
        <dbReference type="Proteomes" id="UP000001192"/>
    </source>
</evidence>
<dbReference type="Pfam" id="PF07485">
    <property type="entry name" value="DUF1529"/>
    <property type="match status" value="2"/>
</dbReference>
<reference evidence="2" key="1">
    <citation type="journal article" date="2014" name="Stand. Genomic Sci.">
        <title>Complete genome sequence of Burkholderia phymatum STM815(T), a broad host range and efficient nitrogen-fixing symbiont of Mimosa species.</title>
        <authorList>
            <person name="Moulin L."/>
            <person name="Klonowska A."/>
            <person name="Caroline B."/>
            <person name="Booth K."/>
            <person name="Vriezen J.A."/>
            <person name="Melkonian R."/>
            <person name="James E.K."/>
            <person name="Young J.P."/>
            <person name="Bena G."/>
            <person name="Hauser L."/>
            <person name="Land M."/>
            <person name="Kyrpides N."/>
            <person name="Bruce D."/>
            <person name="Chain P."/>
            <person name="Copeland A."/>
            <person name="Pitluck S."/>
            <person name="Woyke T."/>
            <person name="Lizotte-Waniewski M."/>
            <person name="Bristow J."/>
            <person name="Riley M."/>
        </authorList>
    </citation>
    <scope>NUCLEOTIDE SEQUENCE [LARGE SCALE GENOMIC DNA]</scope>
    <source>
        <strain evidence="2">DSM 17167 / CIP 108236 / LMG 21445 / STM815</strain>
    </source>
</reference>
<dbReference type="AlphaFoldDB" id="B2JM95"/>
<dbReference type="HOGENOM" id="CLU_045679_1_0_4"/>
<evidence type="ECO:0008006" key="3">
    <source>
        <dbReference type="Google" id="ProtNLM"/>
    </source>
</evidence>